<sequence length="71" mass="7809">MLHHGLEEGTSCHSPWWPLDRRLGAVSMELHISLGDRLAHLPGNLDCGPVDGKRRDSVLHCDQVVAVDSQS</sequence>
<dbReference type="AlphaFoldDB" id="A0A381XHA9"/>
<name>A0A381XHA9_9ZZZZ</name>
<reference evidence="1" key="1">
    <citation type="submission" date="2018-05" db="EMBL/GenBank/DDBJ databases">
        <authorList>
            <person name="Lanie J.A."/>
            <person name="Ng W.-L."/>
            <person name="Kazmierczak K.M."/>
            <person name="Andrzejewski T.M."/>
            <person name="Davidsen T.M."/>
            <person name="Wayne K.J."/>
            <person name="Tettelin H."/>
            <person name="Glass J.I."/>
            <person name="Rusch D."/>
            <person name="Podicherti R."/>
            <person name="Tsui H.-C.T."/>
            <person name="Winkler M.E."/>
        </authorList>
    </citation>
    <scope>NUCLEOTIDE SEQUENCE</scope>
</reference>
<proteinExistence type="predicted"/>
<organism evidence="1">
    <name type="scientific">marine metagenome</name>
    <dbReference type="NCBI Taxonomy" id="408172"/>
    <lineage>
        <taxon>unclassified sequences</taxon>
        <taxon>metagenomes</taxon>
        <taxon>ecological metagenomes</taxon>
    </lineage>
</organism>
<dbReference type="EMBL" id="UINC01015185">
    <property type="protein sequence ID" value="SVA64126.1"/>
    <property type="molecule type" value="Genomic_DNA"/>
</dbReference>
<protein>
    <submittedName>
        <fullName evidence="1">Uncharacterized protein</fullName>
    </submittedName>
</protein>
<evidence type="ECO:0000313" key="1">
    <source>
        <dbReference type="EMBL" id="SVA64126.1"/>
    </source>
</evidence>
<accession>A0A381XHA9</accession>
<gene>
    <name evidence="1" type="ORF">METZ01_LOCUS116980</name>
</gene>